<sequence>MIDLQSANSFGDQRSGEKTAELSHLTFEGFHFKLRWHSVGESQLAPCGTSEFPVSVWVTQSVKDEHALTWAKEDKGKYCKGEKCFT</sequence>
<evidence type="ECO:0000313" key="2">
    <source>
        <dbReference type="Proteomes" id="UP001054837"/>
    </source>
</evidence>
<protein>
    <submittedName>
        <fullName evidence="1">Uncharacterized protein</fullName>
    </submittedName>
</protein>
<accession>A0AAV4VCC8</accession>
<dbReference type="Proteomes" id="UP001054837">
    <property type="component" value="Unassembled WGS sequence"/>
</dbReference>
<keyword evidence="2" id="KW-1185">Reference proteome</keyword>
<dbReference type="EMBL" id="BPLQ01012823">
    <property type="protein sequence ID" value="GIY68061.1"/>
    <property type="molecule type" value="Genomic_DNA"/>
</dbReference>
<organism evidence="1 2">
    <name type="scientific">Caerostris darwini</name>
    <dbReference type="NCBI Taxonomy" id="1538125"/>
    <lineage>
        <taxon>Eukaryota</taxon>
        <taxon>Metazoa</taxon>
        <taxon>Ecdysozoa</taxon>
        <taxon>Arthropoda</taxon>
        <taxon>Chelicerata</taxon>
        <taxon>Arachnida</taxon>
        <taxon>Araneae</taxon>
        <taxon>Araneomorphae</taxon>
        <taxon>Entelegynae</taxon>
        <taxon>Araneoidea</taxon>
        <taxon>Araneidae</taxon>
        <taxon>Caerostris</taxon>
    </lineage>
</organism>
<reference evidence="1 2" key="1">
    <citation type="submission" date="2021-06" db="EMBL/GenBank/DDBJ databases">
        <title>Caerostris darwini draft genome.</title>
        <authorList>
            <person name="Kono N."/>
            <person name="Arakawa K."/>
        </authorList>
    </citation>
    <scope>NUCLEOTIDE SEQUENCE [LARGE SCALE GENOMIC DNA]</scope>
</reference>
<name>A0AAV4VCC8_9ARAC</name>
<evidence type="ECO:0000313" key="1">
    <source>
        <dbReference type="EMBL" id="GIY68061.1"/>
    </source>
</evidence>
<proteinExistence type="predicted"/>
<gene>
    <name evidence="1" type="ORF">CDAR_376181</name>
</gene>
<dbReference type="AlphaFoldDB" id="A0AAV4VCC8"/>
<comment type="caution">
    <text evidence="1">The sequence shown here is derived from an EMBL/GenBank/DDBJ whole genome shotgun (WGS) entry which is preliminary data.</text>
</comment>